<accession>A0ACC1XYZ8</accession>
<evidence type="ECO:0000313" key="1">
    <source>
        <dbReference type="EMBL" id="KAJ4716634.1"/>
    </source>
</evidence>
<protein>
    <submittedName>
        <fullName evidence="1">WD repeat-containing protein 13-like</fullName>
    </submittedName>
</protein>
<organism evidence="1 2">
    <name type="scientific">Melia azedarach</name>
    <name type="common">Chinaberry tree</name>
    <dbReference type="NCBI Taxonomy" id="155640"/>
    <lineage>
        <taxon>Eukaryota</taxon>
        <taxon>Viridiplantae</taxon>
        <taxon>Streptophyta</taxon>
        <taxon>Embryophyta</taxon>
        <taxon>Tracheophyta</taxon>
        <taxon>Spermatophyta</taxon>
        <taxon>Magnoliopsida</taxon>
        <taxon>eudicotyledons</taxon>
        <taxon>Gunneridae</taxon>
        <taxon>Pentapetalae</taxon>
        <taxon>rosids</taxon>
        <taxon>malvids</taxon>
        <taxon>Sapindales</taxon>
        <taxon>Meliaceae</taxon>
        <taxon>Melia</taxon>
    </lineage>
</organism>
<evidence type="ECO:0000313" key="2">
    <source>
        <dbReference type="Proteomes" id="UP001164539"/>
    </source>
</evidence>
<dbReference type="EMBL" id="CM051399">
    <property type="protein sequence ID" value="KAJ4716634.1"/>
    <property type="molecule type" value="Genomic_DNA"/>
</dbReference>
<sequence>MQSSCYRLKFGHMSSDLLAYGASDGTLTVCTVSDPPKVIKLLRGHTQDCHSNIRSLFTTVYTFSPCLNNNCPFGRQFEQREITVIQLQYWSVINTIGLWTVKLLLMDHDHTGQLIFCWDGQWGKYMYGMHISVNMESHSGVLSRFTSLSNYWEARKSPVTTVPVPEFSLLSHGPVLLTCTQDGRLSFHSSVALEVQGEYIVAGSEDSNVYFYDLTRPKHACVNKLQGHRFPVVGVAWNHGENLLASSDLYGIVIVWKRAKTS</sequence>
<name>A0ACC1XYZ8_MELAZ</name>
<reference evidence="1 2" key="1">
    <citation type="journal article" date="2023" name="Science">
        <title>Complex scaffold remodeling in plant triterpene biosynthesis.</title>
        <authorList>
            <person name="De La Pena R."/>
            <person name="Hodgson H."/>
            <person name="Liu J.C."/>
            <person name="Stephenson M.J."/>
            <person name="Martin A.C."/>
            <person name="Owen C."/>
            <person name="Harkess A."/>
            <person name="Leebens-Mack J."/>
            <person name="Jimenez L.E."/>
            <person name="Osbourn A."/>
            <person name="Sattely E.S."/>
        </authorList>
    </citation>
    <scope>NUCLEOTIDE SEQUENCE [LARGE SCALE GENOMIC DNA]</scope>
    <source>
        <strain evidence="2">cv. JPN11</strain>
        <tissue evidence="1">Leaf</tissue>
    </source>
</reference>
<dbReference type="Proteomes" id="UP001164539">
    <property type="component" value="Chromosome 6"/>
</dbReference>
<proteinExistence type="predicted"/>
<keyword evidence="2" id="KW-1185">Reference proteome</keyword>
<comment type="caution">
    <text evidence="1">The sequence shown here is derived from an EMBL/GenBank/DDBJ whole genome shotgun (WGS) entry which is preliminary data.</text>
</comment>
<gene>
    <name evidence="1" type="ORF">OWV82_011619</name>
</gene>